<dbReference type="EMBL" id="JXSQ01000009">
    <property type="protein sequence ID" value="KIP52617.1"/>
    <property type="molecule type" value="Genomic_DNA"/>
</dbReference>
<accession>A0A0D0INF3</accession>
<reference evidence="3 4" key="1">
    <citation type="submission" date="2015-01" db="EMBL/GenBank/DDBJ databases">
        <title>Draft genome sequence of Leucobacter komagatae strain VKM ST2845.</title>
        <authorList>
            <person name="Karlyshev A.V."/>
            <person name="Kudryashova E.B."/>
        </authorList>
    </citation>
    <scope>NUCLEOTIDE SEQUENCE [LARGE SCALE GENOMIC DNA]</scope>
    <source>
        <strain evidence="3 4">VKM ST2845</strain>
    </source>
</reference>
<dbReference type="Proteomes" id="UP000032120">
    <property type="component" value="Unassembled WGS sequence"/>
</dbReference>
<feature type="transmembrane region" description="Helical" evidence="1">
    <location>
        <begin position="142"/>
        <end position="160"/>
    </location>
</feature>
<keyword evidence="1" id="KW-1133">Transmembrane helix</keyword>
<feature type="transmembrane region" description="Helical" evidence="1">
    <location>
        <begin position="27"/>
        <end position="47"/>
    </location>
</feature>
<sequence length="170" mass="18151">MSRPPVRAARRPRADYVTGPVTKSLRWISLGVALAMSVVLLASYPSLPETIPIHFNVAGKADGWGPRSAILMLVGVFTVLASAITWLSFRPHVFNYPVEVTEENAQAVYREGERTLVWVCAAMTMAYVGMGLGSLIDIDPGLAIAVSMVGMLAAAVVGIVRSVRAAGGRR</sequence>
<evidence type="ECO:0000313" key="3">
    <source>
        <dbReference type="EMBL" id="KIP52617.1"/>
    </source>
</evidence>
<dbReference type="OrthoDB" id="9808690at2"/>
<feature type="transmembrane region" description="Helical" evidence="1">
    <location>
        <begin position="116"/>
        <end position="136"/>
    </location>
</feature>
<name>A0A0D0INF3_9MICO</name>
<feature type="transmembrane region" description="Helical" evidence="1">
    <location>
        <begin position="67"/>
        <end position="89"/>
    </location>
</feature>
<keyword evidence="4" id="KW-1185">Reference proteome</keyword>
<evidence type="ECO:0000256" key="1">
    <source>
        <dbReference type="SAM" id="Phobius"/>
    </source>
</evidence>
<dbReference type="RefSeq" id="WP_042544061.1">
    <property type="nucleotide sequence ID" value="NZ_JXSQ01000009.1"/>
</dbReference>
<protein>
    <recommendedName>
        <fullName evidence="2">DUF1648 domain-containing protein</fullName>
    </recommendedName>
</protein>
<gene>
    <name evidence="3" type="ORF">SD72_08555</name>
</gene>
<proteinExistence type="predicted"/>
<organism evidence="3 4">
    <name type="scientific">Leucobacter komagatae</name>
    <dbReference type="NCBI Taxonomy" id="55969"/>
    <lineage>
        <taxon>Bacteria</taxon>
        <taxon>Bacillati</taxon>
        <taxon>Actinomycetota</taxon>
        <taxon>Actinomycetes</taxon>
        <taxon>Micrococcales</taxon>
        <taxon>Microbacteriaceae</taxon>
        <taxon>Leucobacter</taxon>
    </lineage>
</organism>
<dbReference type="AlphaFoldDB" id="A0A0D0INF3"/>
<comment type="caution">
    <text evidence="3">The sequence shown here is derived from an EMBL/GenBank/DDBJ whole genome shotgun (WGS) entry which is preliminary data.</text>
</comment>
<evidence type="ECO:0000313" key="4">
    <source>
        <dbReference type="Proteomes" id="UP000032120"/>
    </source>
</evidence>
<evidence type="ECO:0000259" key="2">
    <source>
        <dbReference type="Pfam" id="PF07853"/>
    </source>
</evidence>
<dbReference type="Pfam" id="PF07853">
    <property type="entry name" value="DUF1648"/>
    <property type="match status" value="1"/>
</dbReference>
<keyword evidence="1" id="KW-0812">Transmembrane</keyword>
<dbReference type="InterPro" id="IPR012867">
    <property type="entry name" value="DUF1648"/>
</dbReference>
<keyword evidence="1" id="KW-0472">Membrane</keyword>
<feature type="domain" description="DUF1648" evidence="2">
    <location>
        <begin position="32"/>
        <end position="77"/>
    </location>
</feature>